<dbReference type="NCBIfam" id="NF043005">
    <property type="entry name" value="sce4755_fam"/>
    <property type="match status" value="1"/>
</dbReference>
<feature type="chain" id="PRO_5030820094" evidence="2">
    <location>
        <begin position="27"/>
        <end position="208"/>
    </location>
</feature>
<evidence type="ECO:0000313" key="4">
    <source>
        <dbReference type="Proteomes" id="UP000566813"/>
    </source>
</evidence>
<dbReference type="EMBL" id="JACLAW010000008">
    <property type="protein sequence ID" value="MBC2666236.1"/>
    <property type="molecule type" value="Genomic_DNA"/>
</dbReference>
<keyword evidence="2" id="KW-0732">Signal</keyword>
<feature type="region of interest" description="Disordered" evidence="1">
    <location>
        <begin position="38"/>
        <end position="64"/>
    </location>
</feature>
<sequence length="208" mass="22185">MNGMGRKALMSGLVLAAGLAAGPAAAHFRLISPVPTLIQDEKGDPQKKAPCGGTTANPGKPSGAVTDIKGGQPLHFKLTETVFHPGHYRVSLARAPEKLPADPTTTTRPGTRGPISTSTMIAPQVLPPLLADGLFMHMIKPAAPQTWEIDLRIPNVDCANCVIQVVQWMGEHGFNPDGEFSYHHCAVVNIKRDPKLPADRAWLAALKI</sequence>
<protein>
    <submittedName>
        <fullName evidence="3">Uncharacterized protein</fullName>
    </submittedName>
</protein>
<proteinExistence type="predicted"/>
<dbReference type="RefSeq" id="WP_185664531.1">
    <property type="nucleotide sequence ID" value="NZ_JACLAW010000008.1"/>
</dbReference>
<accession>A0A7X1KM41</accession>
<reference evidence="3 4" key="1">
    <citation type="submission" date="2020-08" db="EMBL/GenBank/DDBJ databases">
        <title>The genome sequence of type strain Novosphingobium flavum NBRC 111647.</title>
        <authorList>
            <person name="Liu Y."/>
        </authorList>
    </citation>
    <scope>NUCLEOTIDE SEQUENCE [LARGE SCALE GENOMIC DNA]</scope>
    <source>
        <strain evidence="3 4">NBRC 111647</strain>
    </source>
</reference>
<evidence type="ECO:0000313" key="3">
    <source>
        <dbReference type="EMBL" id="MBC2666236.1"/>
    </source>
</evidence>
<dbReference type="Proteomes" id="UP000566813">
    <property type="component" value="Unassembled WGS sequence"/>
</dbReference>
<gene>
    <name evidence="3" type="ORF">H7F51_11975</name>
</gene>
<dbReference type="AlphaFoldDB" id="A0A7X1KM41"/>
<name>A0A7X1KM41_9SPHN</name>
<feature type="region of interest" description="Disordered" evidence="1">
    <location>
        <begin position="98"/>
        <end position="118"/>
    </location>
</feature>
<evidence type="ECO:0000256" key="2">
    <source>
        <dbReference type="SAM" id="SignalP"/>
    </source>
</evidence>
<keyword evidence="4" id="KW-1185">Reference proteome</keyword>
<organism evidence="3 4">
    <name type="scientific">Novosphingobium flavum</name>
    <dbReference type="NCBI Taxonomy" id="1778672"/>
    <lineage>
        <taxon>Bacteria</taxon>
        <taxon>Pseudomonadati</taxon>
        <taxon>Pseudomonadota</taxon>
        <taxon>Alphaproteobacteria</taxon>
        <taxon>Sphingomonadales</taxon>
        <taxon>Sphingomonadaceae</taxon>
        <taxon>Novosphingobium</taxon>
    </lineage>
</organism>
<feature type="signal peptide" evidence="2">
    <location>
        <begin position="1"/>
        <end position="26"/>
    </location>
</feature>
<comment type="caution">
    <text evidence="3">The sequence shown here is derived from an EMBL/GenBank/DDBJ whole genome shotgun (WGS) entry which is preliminary data.</text>
</comment>
<evidence type="ECO:0000256" key="1">
    <source>
        <dbReference type="SAM" id="MobiDB-lite"/>
    </source>
</evidence>
<feature type="compositionally biased region" description="Low complexity" evidence="1">
    <location>
        <begin position="103"/>
        <end position="114"/>
    </location>
</feature>